<evidence type="ECO:0000313" key="1">
    <source>
        <dbReference type="EMBL" id="CAD7604154.1"/>
    </source>
</evidence>
<accession>A0A7R9K4N7</accession>
<protein>
    <submittedName>
        <fullName evidence="1">Uncharacterized protein</fullName>
    </submittedName>
</protein>
<gene>
    <name evidence="1" type="ORF">TGEB3V08_LOCUS9043</name>
</gene>
<name>A0A7R9K4N7_TIMGE</name>
<reference evidence="1" key="1">
    <citation type="submission" date="2020-11" db="EMBL/GenBank/DDBJ databases">
        <authorList>
            <person name="Tran Van P."/>
        </authorList>
    </citation>
    <scope>NUCLEOTIDE SEQUENCE</scope>
</reference>
<organism evidence="1">
    <name type="scientific">Timema genevievae</name>
    <name type="common">Walking stick</name>
    <dbReference type="NCBI Taxonomy" id="629358"/>
    <lineage>
        <taxon>Eukaryota</taxon>
        <taxon>Metazoa</taxon>
        <taxon>Ecdysozoa</taxon>
        <taxon>Arthropoda</taxon>
        <taxon>Hexapoda</taxon>
        <taxon>Insecta</taxon>
        <taxon>Pterygota</taxon>
        <taxon>Neoptera</taxon>
        <taxon>Polyneoptera</taxon>
        <taxon>Phasmatodea</taxon>
        <taxon>Timematodea</taxon>
        <taxon>Timematoidea</taxon>
        <taxon>Timematidae</taxon>
        <taxon>Timema</taxon>
    </lineage>
</organism>
<proteinExistence type="predicted"/>
<dbReference type="AlphaFoldDB" id="A0A7R9K4N7"/>
<sequence>MEGTGHVFNTRRVVRTVISARTLRGRLAISNYCRECVFSPCRRVFGNFRLESEFKKPTIECPANITTQLLPQERSTFIAFTQPVTDINWFRMDVRGLTSVHLVRRHVVAEPMWGKLLEAELPEGVWPIKFTARHPISHLSASCTLVISVLGRHDV</sequence>
<dbReference type="EMBL" id="OE843880">
    <property type="protein sequence ID" value="CAD7604154.1"/>
    <property type="molecule type" value="Genomic_DNA"/>
</dbReference>